<dbReference type="GO" id="GO:0005634">
    <property type="term" value="C:nucleus"/>
    <property type="evidence" value="ECO:0007669"/>
    <property type="project" value="TreeGrafter"/>
</dbReference>
<dbReference type="AlphaFoldDB" id="A0A7R9H8U4"/>
<sequence>MDLDPNRLLKDELQYEVNIRGEAPLDTVDGLHSQLLQLLDKERDINSSIVEASLIPPLSEEVPIVELRVRSLKEQDKEPARTGNEEVLPRRLKEASLVLNDTSTDIKETPNNKITDPIQTESQNFVKSRLLTVLSIDIAIFPSEPKEPATANNLKNTKKSKLKIRGGTPIDKSFKHAKGTTRVPYTTDKTSRATTLDKKHFHRLCTAYQYTNTRDLVSNKGQENNNRAQSSIKITIPLNTYNIRRSLLCGEVTQAPQPSFSTPCILIFDSMPSSKRTKVVATLREYLQVEYKAKYNLEKKFTRETMKGSTPRVPMQDNLTDYSLQHSEIAYSIASLGFTFIILSTILPLIQATPTSQLIIHFFNTPHVASCWSTDTYTSKFMSPQPIVDFHLPITNLENMFSLEAAKSKRCEIQQIIVKILHKTKANIEDLNLPLYYPLQMDTEKPVVDFHLPITTLENMFSLEAAKSKRSEIQQIIVKILLETKANIDDLNLPLYYPLQMDTEN</sequence>
<dbReference type="GO" id="GO:0016926">
    <property type="term" value="P:protein desumoylation"/>
    <property type="evidence" value="ECO:0007669"/>
    <property type="project" value="TreeGrafter"/>
</dbReference>
<dbReference type="GO" id="GO:0005737">
    <property type="term" value="C:cytoplasm"/>
    <property type="evidence" value="ECO:0007669"/>
    <property type="project" value="TreeGrafter"/>
</dbReference>
<dbReference type="InterPro" id="IPR051947">
    <property type="entry name" value="Sentrin-specific_protease"/>
</dbReference>
<keyword evidence="1" id="KW-0833">Ubl conjugation pathway</keyword>
<evidence type="ECO:0000313" key="2">
    <source>
        <dbReference type="EMBL" id="CAD7410427.1"/>
    </source>
</evidence>
<dbReference type="Gene3D" id="3.30.310.130">
    <property type="entry name" value="Ubiquitin-related"/>
    <property type="match status" value="1"/>
</dbReference>
<dbReference type="EMBL" id="OC321663">
    <property type="protein sequence ID" value="CAD7410427.1"/>
    <property type="molecule type" value="Genomic_DNA"/>
</dbReference>
<gene>
    <name evidence="2" type="ORF">TCEB3V08_LOCUS10498</name>
</gene>
<evidence type="ECO:0000256" key="1">
    <source>
        <dbReference type="ARBA" id="ARBA00022786"/>
    </source>
</evidence>
<proteinExistence type="predicted"/>
<name>A0A7R9H8U4_TIMCR</name>
<reference evidence="2" key="1">
    <citation type="submission" date="2020-11" db="EMBL/GenBank/DDBJ databases">
        <authorList>
            <person name="Tran Van P."/>
        </authorList>
    </citation>
    <scope>NUCLEOTIDE SEQUENCE</scope>
</reference>
<protein>
    <submittedName>
        <fullName evidence="2">Uncharacterized protein</fullName>
    </submittedName>
</protein>
<dbReference type="PANTHER" id="PTHR46896:SF3">
    <property type="entry name" value="FI06413P-RELATED"/>
    <property type="match status" value="1"/>
</dbReference>
<organism evidence="2">
    <name type="scientific">Timema cristinae</name>
    <name type="common">Walking stick</name>
    <dbReference type="NCBI Taxonomy" id="61476"/>
    <lineage>
        <taxon>Eukaryota</taxon>
        <taxon>Metazoa</taxon>
        <taxon>Ecdysozoa</taxon>
        <taxon>Arthropoda</taxon>
        <taxon>Hexapoda</taxon>
        <taxon>Insecta</taxon>
        <taxon>Pterygota</taxon>
        <taxon>Neoptera</taxon>
        <taxon>Polyneoptera</taxon>
        <taxon>Phasmatodea</taxon>
        <taxon>Timematodea</taxon>
        <taxon>Timematoidea</taxon>
        <taxon>Timematidae</taxon>
        <taxon>Timema</taxon>
    </lineage>
</organism>
<dbReference type="PANTHER" id="PTHR46896">
    <property type="entry name" value="SENTRIN-SPECIFIC PROTEASE"/>
    <property type="match status" value="1"/>
</dbReference>
<dbReference type="InterPro" id="IPR038765">
    <property type="entry name" value="Papain-like_cys_pep_sf"/>
</dbReference>
<accession>A0A7R9H8U4</accession>
<dbReference type="SUPFAM" id="SSF54001">
    <property type="entry name" value="Cysteine proteinases"/>
    <property type="match status" value="1"/>
</dbReference>
<dbReference type="GO" id="GO:0070139">
    <property type="term" value="F:SUMO-specific endopeptidase activity"/>
    <property type="evidence" value="ECO:0007669"/>
    <property type="project" value="TreeGrafter"/>
</dbReference>